<feature type="transmembrane region" description="Helical" evidence="12">
    <location>
        <begin position="749"/>
        <end position="776"/>
    </location>
</feature>
<comment type="similarity">
    <text evidence="2">Belongs to the cation transport ATPase (P-type) (TC 3.A.3) family. Type IIA subfamily.</text>
</comment>
<dbReference type="Pfam" id="PF00122">
    <property type="entry name" value="E1-E2_ATPase"/>
    <property type="match status" value="1"/>
</dbReference>
<evidence type="ECO:0000256" key="7">
    <source>
        <dbReference type="ARBA" id="ARBA00022840"/>
    </source>
</evidence>
<dbReference type="InterPro" id="IPR023214">
    <property type="entry name" value="HAD_sf"/>
</dbReference>
<dbReference type="InterPro" id="IPR023298">
    <property type="entry name" value="ATPase_P-typ_TM_dom_sf"/>
</dbReference>
<evidence type="ECO:0000256" key="10">
    <source>
        <dbReference type="ARBA" id="ARBA00022989"/>
    </source>
</evidence>
<dbReference type="Pfam" id="PF00690">
    <property type="entry name" value="Cation_ATPase_N"/>
    <property type="match status" value="1"/>
</dbReference>
<feature type="transmembrane region" description="Helical" evidence="12">
    <location>
        <begin position="852"/>
        <end position="868"/>
    </location>
</feature>
<dbReference type="FunFam" id="2.70.150.10:FF:000160">
    <property type="entry name" value="Sarcoplasmic/endoplasmic reticulum calcium ATPase 1"/>
    <property type="match status" value="1"/>
</dbReference>
<dbReference type="Gene3D" id="1.20.1110.10">
    <property type="entry name" value="Calcium-transporting ATPase, transmembrane domain"/>
    <property type="match status" value="1"/>
</dbReference>
<keyword evidence="5 12" id="KW-0812">Transmembrane</keyword>
<keyword evidence="8" id="KW-0460">Magnesium</keyword>
<evidence type="ECO:0000256" key="12">
    <source>
        <dbReference type="SAM" id="Phobius"/>
    </source>
</evidence>
<dbReference type="Pfam" id="PF00689">
    <property type="entry name" value="Cation_ATPase_C"/>
    <property type="match status" value="1"/>
</dbReference>
<dbReference type="InterPro" id="IPR050510">
    <property type="entry name" value="Cation_transp_ATPase_P-type"/>
</dbReference>
<dbReference type="InterPro" id="IPR059000">
    <property type="entry name" value="ATPase_P-type_domA"/>
</dbReference>
<dbReference type="SUPFAM" id="SSF56784">
    <property type="entry name" value="HAD-like"/>
    <property type="match status" value="1"/>
</dbReference>
<dbReference type="SUPFAM" id="SSF81660">
    <property type="entry name" value="Metal cation-transporting ATPase, ATP-binding domain N"/>
    <property type="match status" value="1"/>
</dbReference>
<reference evidence="14 15" key="1">
    <citation type="journal article" date="2016" name="Nat. Commun.">
        <title>Thousands of microbial genomes shed light on interconnected biogeochemical processes in an aquifer system.</title>
        <authorList>
            <person name="Anantharaman K."/>
            <person name="Brown C.T."/>
            <person name="Hug L.A."/>
            <person name="Sharon I."/>
            <person name="Castelle C.J."/>
            <person name="Probst A.J."/>
            <person name="Thomas B.C."/>
            <person name="Singh A."/>
            <person name="Wilkins M.J."/>
            <person name="Karaoz U."/>
            <person name="Brodie E.L."/>
            <person name="Williams K.H."/>
            <person name="Hubbard S.S."/>
            <person name="Banfield J.F."/>
        </authorList>
    </citation>
    <scope>NUCLEOTIDE SEQUENCE [LARGE SCALE GENOMIC DNA]</scope>
</reference>
<gene>
    <name evidence="14" type="ORF">A2995_00705</name>
</gene>
<keyword evidence="6" id="KW-0547">Nucleotide-binding</keyword>
<feature type="transmembrane region" description="Helical" evidence="12">
    <location>
        <begin position="782"/>
        <end position="800"/>
    </location>
</feature>
<dbReference type="InterPro" id="IPR008250">
    <property type="entry name" value="ATPase_P-typ_transduc_dom_A_sf"/>
</dbReference>
<dbReference type="InterPro" id="IPR001757">
    <property type="entry name" value="P_typ_ATPase"/>
</dbReference>
<dbReference type="PRINTS" id="PR00120">
    <property type="entry name" value="HATPASE"/>
</dbReference>
<dbReference type="SUPFAM" id="SSF81665">
    <property type="entry name" value="Calcium ATPase, transmembrane domain M"/>
    <property type="match status" value="1"/>
</dbReference>
<dbReference type="InterPro" id="IPR006068">
    <property type="entry name" value="ATPase_P-typ_cation-transptr_C"/>
</dbReference>
<dbReference type="GO" id="GO:0005524">
    <property type="term" value="F:ATP binding"/>
    <property type="evidence" value="ECO:0007669"/>
    <property type="project" value="UniProtKB-KW"/>
</dbReference>
<dbReference type="InterPro" id="IPR023299">
    <property type="entry name" value="ATPase_P-typ_cyto_dom_N"/>
</dbReference>
<dbReference type="SMART" id="SM00831">
    <property type="entry name" value="Cation_ATPase_N"/>
    <property type="match status" value="1"/>
</dbReference>
<comment type="caution">
    <text evidence="14">The sequence shown here is derived from an EMBL/GenBank/DDBJ whole genome shotgun (WGS) entry which is preliminary data.</text>
</comment>
<keyword evidence="4" id="KW-0597">Phosphoprotein</keyword>
<keyword evidence="11 12" id="KW-0472">Membrane</keyword>
<evidence type="ECO:0000313" key="15">
    <source>
        <dbReference type="Proteomes" id="UP000185809"/>
    </source>
</evidence>
<dbReference type="AlphaFoldDB" id="A0A1F6X114"/>
<evidence type="ECO:0000256" key="11">
    <source>
        <dbReference type="ARBA" id="ARBA00023136"/>
    </source>
</evidence>
<dbReference type="PANTHER" id="PTHR43294">
    <property type="entry name" value="SODIUM/POTASSIUM-TRANSPORTING ATPASE SUBUNIT ALPHA"/>
    <property type="match status" value="1"/>
</dbReference>
<comment type="subcellular location">
    <subcellularLocation>
        <location evidence="1">Cell membrane</location>
        <topology evidence="1">Multi-pass membrane protein</topology>
    </subcellularLocation>
</comment>
<evidence type="ECO:0000256" key="5">
    <source>
        <dbReference type="ARBA" id="ARBA00022692"/>
    </source>
</evidence>
<evidence type="ECO:0000259" key="13">
    <source>
        <dbReference type="SMART" id="SM00831"/>
    </source>
</evidence>
<proteinExistence type="inferred from homology"/>
<dbReference type="GO" id="GO:0005886">
    <property type="term" value="C:plasma membrane"/>
    <property type="evidence" value="ECO:0007669"/>
    <property type="project" value="UniProtKB-SubCell"/>
</dbReference>
<feature type="transmembrane region" description="Helical" evidence="12">
    <location>
        <begin position="244"/>
        <end position="264"/>
    </location>
</feature>
<dbReference type="InterPro" id="IPR044492">
    <property type="entry name" value="P_typ_ATPase_HD_dom"/>
</dbReference>
<dbReference type="Gene3D" id="3.40.1110.10">
    <property type="entry name" value="Calcium-transporting ATPase, cytoplasmic domain N"/>
    <property type="match status" value="1"/>
</dbReference>
<dbReference type="Gene3D" id="3.40.50.1000">
    <property type="entry name" value="HAD superfamily/HAD-like"/>
    <property type="match status" value="1"/>
</dbReference>
<protein>
    <recommendedName>
        <fullName evidence="13">Cation-transporting P-type ATPase N-terminal domain-containing protein</fullName>
    </recommendedName>
</protein>
<dbReference type="Pfam" id="PF13246">
    <property type="entry name" value="Cation_ATPase"/>
    <property type="match status" value="1"/>
</dbReference>
<keyword evidence="9" id="KW-1278">Translocase</keyword>
<feature type="transmembrane region" description="Helical" evidence="12">
    <location>
        <begin position="60"/>
        <end position="76"/>
    </location>
</feature>
<dbReference type="InterPro" id="IPR004014">
    <property type="entry name" value="ATPase_P-typ_cation-transptr_N"/>
</dbReference>
<evidence type="ECO:0000256" key="4">
    <source>
        <dbReference type="ARBA" id="ARBA00022553"/>
    </source>
</evidence>
<dbReference type="Gene3D" id="2.70.150.10">
    <property type="entry name" value="Calcium-transporting ATPase, cytoplasmic transduction domain A"/>
    <property type="match status" value="1"/>
</dbReference>
<evidence type="ECO:0000256" key="3">
    <source>
        <dbReference type="ARBA" id="ARBA00022475"/>
    </source>
</evidence>
<dbReference type="SFLD" id="SFLDS00003">
    <property type="entry name" value="Haloacid_Dehalogenase"/>
    <property type="match status" value="1"/>
</dbReference>
<dbReference type="GO" id="GO:0016887">
    <property type="term" value="F:ATP hydrolysis activity"/>
    <property type="evidence" value="ECO:0007669"/>
    <property type="project" value="InterPro"/>
</dbReference>
<dbReference type="SFLD" id="SFLDF00027">
    <property type="entry name" value="p-type_atpase"/>
    <property type="match status" value="1"/>
</dbReference>
<dbReference type="NCBIfam" id="TIGR01494">
    <property type="entry name" value="ATPase_P-type"/>
    <property type="match status" value="2"/>
</dbReference>
<dbReference type="EMBL" id="MFUP01000008">
    <property type="protein sequence ID" value="OGI87784.1"/>
    <property type="molecule type" value="Genomic_DNA"/>
</dbReference>
<feature type="transmembrane region" description="Helical" evidence="12">
    <location>
        <begin position="708"/>
        <end position="728"/>
    </location>
</feature>
<dbReference type="PANTHER" id="PTHR43294:SF21">
    <property type="entry name" value="CATION TRANSPORTING ATPASE"/>
    <property type="match status" value="1"/>
</dbReference>
<dbReference type="InterPro" id="IPR018303">
    <property type="entry name" value="ATPase_P-typ_P_site"/>
</dbReference>
<keyword evidence="3" id="KW-1003">Cell membrane</keyword>
<keyword evidence="7" id="KW-0067">ATP-binding</keyword>
<dbReference type="SFLD" id="SFLDG00002">
    <property type="entry name" value="C1.7:_P-type_atpase_like"/>
    <property type="match status" value="1"/>
</dbReference>
<organism evidence="14 15">
    <name type="scientific">Candidatus Nomurabacteria bacterium RIFCSPLOWO2_01_FULL_33_24</name>
    <dbReference type="NCBI Taxonomy" id="1801765"/>
    <lineage>
        <taxon>Bacteria</taxon>
        <taxon>Candidatus Nomuraibacteriota</taxon>
    </lineage>
</organism>
<evidence type="ECO:0000256" key="2">
    <source>
        <dbReference type="ARBA" id="ARBA00005675"/>
    </source>
</evidence>
<evidence type="ECO:0000256" key="9">
    <source>
        <dbReference type="ARBA" id="ARBA00022967"/>
    </source>
</evidence>
<sequence length="880" mass="98312">MELIWHTKSYKEIIQELSSRESGLNNSEVQKRLKEYGSNELPDPKVDSFFSIFLKQFQSPLIYILFLASLIIFLMGELTDGFIILFVLFFNALIGTIQEGKAQNTLLLLKEFSETNTLILREEKEIIISSKEIVPGDIIILQDGNKIPADARIIDSHYLILDQSTLTGESVPVHKVNLKSLNKKLSPADQNNMVFKGTHIVAGNGKAIVVATGLNTILGKISKKIETINTEIPLKRNIENIAKIIITLVGIISLLLFIIGIWSGNNIREMFKIVVSLSVSVIPEGLPIVITLILTRGVFKMSKQNVLVKRLQAVESLGEAEIIAVDKTGTITKNEMIIQKIYTNNKLFEVGGIGYEPKGKISFNGKIINPRNYPELMMMGKLALFCANARVFYSEEKDQWLVSGEPTEASLLVLGHKIGFNKSKLEEKYPLIIDIPFSHANKYHGTTHLIDNKGLLKIVGAPETVLSLCYKLSLEEKKIIESMIRKMSKQGLRVLAVGINENVSFEYKEADTKKLTFIGLFGMKDGLRPEVIEAVKKTKLAGVKVIMITGDHKITAQAVAREAGIFIEGDSILTGKDIDELSDEEFKFELEKTTVFARVSPEHKLKIIKAYKDNGKIIAMTGDGVNDAPSLVAADLGVAMGKIGTEVAKEASDLVLLDDNFGSIVDAIKEGRNIYKNIKRVILYLFSTGIGEIMVITVAIILKLPLPLLAAQIIWLNLVTDSFPILAMSFDSKGGQSFYHEKFSHRKKIIDSLMIQRMIIMATPMVIGTLILFKYYLQIDSIKALTVSLTVLAAFQWLNAWNCISKTQSLFKEKILQHKFLIGATLLVIGLQLLAVYTPFFQKILHTTPLSFIDWLLIIVVGFSVVIFEEIRKWLYQIFD</sequence>
<feature type="domain" description="Cation-transporting P-type ATPase N-terminal" evidence="13">
    <location>
        <begin position="4"/>
        <end position="77"/>
    </location>
</feature>
<dbReference type="PROSITE" id="PS00154">
    <property type="entry name" value="ATPASE_E1_E2"/>
    <property type="match status" value="1"/>
</dbReference>
<feature type="transmembrane region" description="Helical" evidence="12">
    <location>
        <begin position="820"/>
        <end position="840"/>
    </location>
</feature>
<evidence type="ECO:0000256" key="6">
    <source>
        <dbReference type="ARBA" id="ARBA00022741"/>
    </source>
</evidence>
<keyword evidence="10 12" id="KW-1133">Transmembrane helix</keyword>
<evidence type="ECO:0000256" key="1">
    <source>
        <dbReference type="ARBA" id="ARBA00004651"/>
    </source>
</evidence>
<evidence type="ECO:0000256" key="8">
    <source>
        <dbReference type="ARBA" id="ARBA00022842"/>
    </source>
</evidence>
<dbReference type="SUPFAM" id="SSF81653">
    <property type="entry name" value="Calcium ATPase, transduction domain A"/>
    <property type="match status" value="1"/>
</dbReference>
<feature type="transmembrane region" description="Helical" evidence="12">
    <location>
        <begin position="270"/>
        <end position="294"/>
    </location>
</feature>
<dbReference type="InterPro" id="IPR036412">
    <property type="entry name" value="HAD-like_sf"/>
</dbReference>
<name>A0A1F6X114_9BACT</name>
<feature type="transmembrane region" description="Helical" evidence="12">
    <location>
        <begin position="681"/>
        <end position="702"/>
    </location>
</feature>
<dbReference type="PRINTS" id="PR00119">
    <property type="entry name" value="CATATPASE"/>
</dbReference>
<evidence type="ECO:0000313" key="14">
    <source>
        <dbReference type="EMBL" id="OGI87784.1"/>
    </source>
</evidence>
<accession>A0A1F6X114</accession>
<dbReference type="Proteomes" id="UP000185809">
    <property type="component" value="Unassembled WGS sequence"/>
</dbReference>